<dbReference type="Proteomes" id="UP000295357">
    <property type="component" value="Unassembled WGS sequence"/>
</dbReference>
<sequence length="332" mass="37513">MKILLTLDYELFFGTQTGSTEHSIIRPTEQLMQMAQALGIPLVFFVDVAYLLALKREMRKSPQLARDYDAVCKQIQALGHAGHEIQLHIHSHWEDCEWSSGSWQMDTRRYRLHDFPEDEIVRLCKVYSDELRNIAGPDHVFAYRAGGWVVQPFEKISAALAAVNVRIDSSVFPGGTADANEHRFDFRAAPSHGHWRFSNDPTQPDPSGQFLEVPISSTAVPPSFFWRLAWHKKLGGATARQFGDGRAIGPGKSDMIRKLSRASHSVVSMDGFKSSMLETAHRQYERAGASELVVIGHPKALSPYSMVKLQRFLTEQRCRNTVGYRPYLAELL</sequence>
<dbReference type="OrthoDB" id="8597776at2"/>
<name>A0A4R6MYS1_9BURK</name>
<feature type="transmembrane region" description="Helical" evidence="1">
    <location>
        <begin position="34"/>
        <end position="54"/>
    </location>
</feature>
<evidence type="ECO:0000256" key="1">
    <source>
        <dbReference type="SAM" id="Phobius"/>
    </source>
</evidence>
<protein>
    <recommendedName>
        <fullName evidence="4">Polysaccharide deacetylase</fullName>
    </recommendedName>
</protein>
<dbReference type="SUPFAM" id="SSF88713">
    <property type="entry name" value="Glycoside hydrolase/deacetylase"/>
    <property type="match status" value="1"/>
</dbReference>
<dbReference type="AlphaFoldDB" id="A0A4R6MYS1"/>
<gene>
    <name evidence="2" type="ORF">DFR39_10712</name>
</gene>
<evidence type="ECO:0000313" key="3">
    <source>
        <dbReference type="Proteomes" id="UP000295357"/>
    </source>
</evidence>
<accession>A0A4R6MYS1</accession>
<organism evidence="2 3">
    <name type="scientific">Roseateles asaccharophilus</name>
    <dbReference type="NCBI Taxonomy" id="582607"/>
    <lineage>
        <taxon>Bacteria</taxon>
        <taxon>Pseudomonadati</taxon>
        <taxon>Pseudomonadota</taxon>
        <taxon>Betaproteobacteria</taxon>
        <taxon>Burkholderiales</taxon>
        <taxon>Sphaerotilaceae</taxon>
        <taxon>Roseateles</taxon>
    </lineage>
</organism>
<reference evidence="2 3" key="1">
    <citation type="submission" date="2019-03" db="EMBL/GenBank/DDBJ databases">
        <title>Genomic Encyclopedia of Type Strains, Phase IV (KMG-IV): sequencing the most valuable type-strain genomes for metagenomic binning, comparative biology and taxonomic classification.</title>
        <authorList>
            <person name="Goeker M."/>
        </authorList>
    </citation>
    <scope>NUCLEOTIDE SEQUENCE [LARGE SCALE GENOMIC DNA]</scope>
    <source>
        <strain evidence="2 3">DSM 25082</strain>
    </source>
</reference>
<dbReference type="GO" id="GO:0005975">
    <property type="term" value="P:carbohydrate metabolic process"/>
    <property type="evidence" value="ECO:0007669"/>
    <property type="project" value="InterPro"/>
</dbReference>
<evidence type="ECO:0000313" key="2">
    <source>
        <dbReference type="EMBL" id="TDP07479.1"/>
    </source>
</evidence>
<dbReference type="Gene3D" id="3.20.20.370">
    <property type="entry name" value="Glycoside hydrolase/deacetylase"/>
    <property type="match status" value="1"/>
</dbReference>
<keyword evidence="1" id="KW-0812">Transmembrane</keyword>
<proteinExistence type="predicted"/>
<keyword evidence="1" id="KW-0472">Membrane</keyword>
<dbReference type="RefSeq" id="WP_133604283.1">
    <property type="nucleotide sequence ID" value="NZ_JAUFPJ010000008.1"/>
</dbReference>
<dbReference type="EMBL" id="SNXE01000007">
    <property type="protein sequence ID" value="TDP07479.1"/>
    <property type="molecule type" value="Genomic_DNA"/>
</dbReference>
<keyword evidence="3" id="KW-1185">Reference proteome</keyword>
<keyword evidence="1" id="KW-1133">Transmembrane helix</keyword>
<evidence type="ECO:0008006" key="4">
    <source>
        <dbReference type="Google" id="ProtNLM"/>
    </source>
</evidence>
<dbReference type="InterPro" id="IPR011330">
    <property type="entry name" value="Glyco_hydro/deAcase_b/a-brl"/>
</dbReference>
<comment type="caution">
    <text evidence="2">The sequence shown here is derived from an EMBL/GenBank/DDBJ whole genome shotgun (WGS) entry which is preliminary data.</text>
</comment>